<dbReference type="AlphaFoldDB" id="A0A0P9EIP1"/>
<dbReference type="OrthoDB" id="2140105at2759"/>
<dbReference type="GeneID" id="28978076"/>
<feature type="transmembrane region" description="Helical" evidence="2">
    <location>
        <begin position="369"/>
        <end position="390"/>
    </location>
</feature>
<name>A0A0P9EIP1_RHOGW</name>
<evidence type="ECO:0000313" key="4">
    <source>
        <dbReference type="EMBL" id="KPV73272.1"/>
    </source>
</evidence>
<feature type="region of interest" description="Disordered" evidence="1">
    <location>
        <begin position="1"/>
        <end position="30"/>
    </location>
</feature>
<feature type="transmembrane region" description="Helical" evidence="2">
    <location>
        <begin position="45"/>
        <end position="68"/>
    </location>
</feature>
<dbReference type="EMBL" id="KQ474083">
    <property type="protein sequence ID" value="KPV73272.1"/>
    <property type="molecule type" value="Genomic_DNA"/>
</dbReference>
<organism evidence="4 5">
    <name type="scientific">Rhodotorula graminis (strain WP1)</name>
    <dbReference type="NCBI Taxonomy" id="578459"/>
    <lineage>
        <taxon>Eukaryota</taxon>
        <taxon>Fungi</taxon>
        <taxon>Dikarya</taxon>
        <taxon>Basidiomycota</taxon>
        <taxon>Pucciniomycotina</taxon>
        <taxon>Microbotryomycetes</taxon>
        <taxon>Sporidiobolales</taxon>
        <taxon>Sporidiobolaceae</taxon>
        <taxon>Rhodotorula</taxon>
    </lineage>
</organism>
<dbReference type="OMA" id="GICNGMH"/>
<dbReference type="GO" id="GO:0016020">
    <property type="term" value="C:membrane"/>
    <property type="evidence" value="ECO:0007669"/>
    <property type="project" value="TreeGrafter"/>
</dbReference>
<feature type="transmembrane region" description="Helical" evidence="2">
    <location>
        <begin position="339"/>
        <end position="362"/>
    </location>
</feature>
<keyword evidence="5" id="KW-1185">Reference proteome</keyword>
<dbReference type="InterPro" id="IPR053001">
    <property type="entry name" value="MNNG_permease-like"/>
</dbReference>
<keyword evidence="2" id="KW-0812">Transmembrane</keyword>
<dbReference type="InterPro" id="IPR022703">
    <property type="entry name" value="DUF3533"/>
</dbReference>
<sequence>MQREVSPASVVSTATRPKSVSSARGPPAPAPRPAFNPVGLALKKLTLAGVLFVVVFFACALWLFGSLYENSHHVHKFGVVVVDFDGGSVGNALLGAVNAVNGQDSLPTFHILAANSTSRDEVLHKVWQGRYWGSIIATEGASSRFEAAVASADAASTYDAAQALEYSGLEVRYTTAWSGAVLPALLQVSQTASARFSAAVVAPLLESGTSYSAASAQVLVRPVAATFVNQTPFTYGTRIVLNTIAFVLPFLLQFFFLLAWNNIFLGIGVYRNMSFARHLKYRLAISLAWTLLTSLMSTTWGVMFDEGYDLAAKQFFALWTVHWVFSMITFDTLDIVTTWVPLPFVSYFVVSLIVTSVSAIIWPYELSNAFYRIHVIFPSHAAWSIIMTILGRGAVNTLSRDAPILAAWLVVLKAGVLLSLRRRARQGLVLVDVEDKAPTGGQGGAPQGQLAVEKV</sequence>
<feature type="domain" description="DUF3533" evidence="3">
    <location>
        <begin position="51"/>
        <end position="412"/>
    </location>
</feature>
<dbReference type="Proteomes" id="UP000053890">
    <property type="component" value="Unassembled WGS sequence"/>
</dbReference>
<evidence type="ECO:0000256" key="2">
    <source>
        <dbReference type="SAM" id="Phobius"/>
    </source>
</evidence>
<accession>A0A0P9EIP1</accession>
<proteinExistence type="predicted"/>
<dbReference type="PANTHER" id="PTHR34814">
    <property type="entry name" value="NITROSOGUANIDINE RESISTANCE PROTEIN SNG1"/>
    <property type="match status" value="1"/>
</dbReference>
<evidence type="ECO:0000313" key="5">
    <source>
        <dbReference type="Proteomes" id="UP000053890"/>
    </source>
</evidence>
<feature type="transmembrane region" description="Helical" evidence="2">
    <location>
        <begin position="315"/>
        <end position="333"/>
    </location>
</feature>
<feature type="transmembrane region" description="Helical" evidence="2">
    <location>
        <begin position="239"/>
        <end position="263"/>
    </location>
</feature>
<protein>
    <recommendedName>
        <fullName evidence="3">DUF3533 domain-containing protein</fullName>
    </recommendedName>
</protein>
<evidence type="ECO:0000259" key="3">
    <source>
        <dbReference type="Pfam" id="PF12051"/>
    </source>
</evidence>
<feature type="transmembrane region" description="Helical" evidence="2">
    <location>
        <begin position="283"/>
        <end position="303"/>
    </location>
</feature>
<dbReference type="Pfam" id="PF12051">
    <property type="entry name" value="DUF3533"/>
    <property type="match status" value="1"/>
</dbReference>
<evidence type="ECO:0000256" key="1">
    <source>
        <dbReference type="SAM" id="MobiDB-lite"/>
    </source>
</evidence>
<dbReference type="RefSeq" id="XP_018269321.1">
    <property type="nucleotide sequence ID" value="XM_018417628.1"/>
</dbReference>
<dbReference type="PANTHER" id="PTHR34814:SF2">
    <property type="entry name" value="DUF3533 DOMAIN-CONTAINING PROTEIN"/>
    <property type="match status" value="1"/>
</dbReference>
<dbReference type="STRING" id="578459.A0A0P9EIP1"/>
<keyword evidence="2" id="KW-0472">Membrane</keyword>
<feature type="compositionally biased region" description="Polar residues" evidence="1">
    <location>
        <begin position="9"/>
        <end position="22"/>
    </location>
</feature>
<keyword evidence="2" id="KW-1133">Transmembrane helix</keyword>
<gene>
    <name evidence="4" type="ORF">RHOBADRAFT_55040</name>
</gene>
<reference evidence="4 5" key="1">
    <citation type="journal article" date="2015" name="Front. Microbiol.">
        <title>Genome sequence of the plant growth promoting endophytic yeast Rhodotorula graminis WP1.</title>
        <authorList>
            <person name="Firrincieli A."/>
            <person name="Otillar R."/>
            <person name="Salamov A."/>
            <person name="Schmutz J."/>
            <person name="Khan Z."/>
            <person name="Redman R.S."/>
            <person name="Fleck N.D."/>
            <person name="Lindquist E."/>
            <person name="Grigoriev I.V."/>
            <person name="Doty S.L."/>
        </authorList>
    </citation>
    <scope>NUCLEOTIDE SEQUENCE [LARGE SCALE GENOMIC DNA]</scope>
    <source>
        <strain evidence="4 5">WP1</strain>
    </source>
</reference>
<feature type="transmembrane region" description="Helical" evidence="2">
    <location>
        <begin position="402"/>
        <end position="420"/>
    </location>
</feature>